<accession>A0ABW7QCH4</accession>
<evidence type="ECO:0000256" key="1">
    <source>
        <dbReference type="SAM" id="Phobius"/>
    </source>
</evidence>
<reference evidence="2 3" key="1">
    <citation type="submission" date="2024-09" db="EMBL/GenBank/DDBJ databases">
        <authorList>
            <person name="Pan X."/>
        </authorList>
    </citation>
    <scope>NUCLEOTIDE SEQUENCE [LARGE SCALE GENOMIC DNA]</scope>
    <source>
        <strain evidence="2 3">B2969</strain>
    </source>
</reference>
<dbReference type="RefSeq" id="WP_397558024.1">
    <property type="nucleotide sequence ID" value="NZ_JBIQWL010000010.1"/>
</dbReference>
<feature type="transmembrane region" description="Helical" evidence="1">
    <location>
        <begin position="67"/>
        <end position="86"/>
    </location>
</feature>
<keyword evidence="3" id="KW-1185">Reference proteome</keyword>
<organism evidence="2 3">
    <name type="scientific">Microbacterium alkaliflavum</name>
    <dbReference type="NCBI Taxonomy" id="3248839"/>
    <lineage>
        <taxon>Bacteria</taxon>
        <taxon>Bacillati</taxon>
        <taxon>Actinomycetota</taxon>
        <taxon>Actinomycetes</taxon>
        <taxon>Micrococcales</taxon>
        <taxon>Microbacteriaceae</taxon>
        <taxon>Microbacterium</taxon>
    </lineage>
</organism>
<protein>
    <submittedName>
        <fullName evidence="2">Uncharacterized protein</fullName>
    </submittedName>
</protein>
<keyword evidence="1" id="KW-1133">Transmembrane helix</keyword>
<dbReference type="EMBL" id="JBIQWL010000010">
    <property type="protein sequence ID" value="MFH8252594.1"/>
    <property type="molecule type" value="Genomic_DNA"/>
</dbReference>
<evidence type="ECO:0000313" key="3">
    <source>
        <dbReference type="Proteomes" id="UP001610861"/>
    </source>
</evidence>
<name>A0ABW7QCH4_9MICO</name>
<evidence type="ECO:0000313" key="2">
    <source>
        <dbReference type="EMBL" id="MFH8252594.1"/>
    </source>
</evidence>
<dbReference type="Proteomes" id="UP001610861">
    <property type="component" value="Unassembled WGS sequence"/>
</dbReference>
<sequence length="89" mass="9504">MAAFFIGAWLATLDRRPQVVYAFEAWADAEKAASALPDTDSAKGVLIVAAHERQIEWKRLDQGAFEAAVLLGMVGVFVGLAVGIGVQMV</sequence>
<keyword evidence="1" id="KW-0812">Transmembrane</keyword>
<proteinExistence type="predicted"/>
<keyword evidence="1" id="KW-0472">Membrane</keyword>
<gene>
    <name evidence="2" type="ORF">ACH3VR_19665</name>
</gene>
<comment type="caution">
    <text evidence="2">The sequence shown here is derived from an EMBL/GenBank/DDBJ whole genome shotgun (WGS) entry which is preliminary data.</text>
</comment>